<comment type="caution">
    <text evidence="3">The sequence shown here is derived from an EMBL/GenBank/DDBJ whole genome shotgun (WGS) entry which is preliminary data.</text>
</comment>
<evidence type="ECO:0000313" key="3">
    <source>
        <dbReference type="EMBL" id="MCV7628000.1"/>
    </source>
</evidence>
<reference evidence="3" key="1">
    <citation type="submission" date="2023-06" db="EMBL/GenBank/DDBJ databases">
        <title>lsaBGC provides a comprehensive framework for evolutionary analysis of biosynthetic gene clusters within focal taxa.</title>
        <authorList>
            <person name="Salamzade R."/>
            <person name="Sandstrom S."/>
            <person name="Kalan L.R."/>
        </authorList>
    </citation>
    <scope>NUCLEOTIDE SEQUENCE</scope>
    <source>
        <strain evidence="3">P3-SID899</strain>
    </source>
</reference>
<keyword evidence="2" id="KW-1133">Transmembrane helix</keyword>
<name>A0AAP3ETJ9_MICLU</name>
<evidence type="ECO:0000313" key="4">
    <source>
        <dbReference type="Proteomes" id="UP001205867"/>
    </source>
</evidence>
<gene>
    <name evidence="3" type="ORF">M3A82_001370</name>
</gene>
<organism evidence="3 4">
    <name type="scientific">Micrococcus luteus</name>
    <name type="common">Micrococcus lysodeikticus</name>
    <dbReference type="NCBI Taxonomy" id="1270"/>
    <lineage>
        <taxon>Bacteria</taxon>
        <taxon>Bacillati</taxon>
        <taxon>Actinomycetota</taxon>
        <taxon>Actinomycetes</taxon>
        <taxon>Micrococcales</taxon>
        <taxon>Micrococcaceae</taxon>
        <taxon>Micrococcus</taxon>
    </lineage>
</organism>
<dbReference type="AlphaFoldDB" id="A0AAP3ETJ9"/>
<sequence>MSGDPRPSAARARAKRRAGAARPASEAAVHTVTAPPGHAALGWGVLGVAALPLVLLPLLEPSARTPGTAIASLAALAFLVVLLQAGFLRARLRVEVDRGAAVVRLRGPLYAREVPLADLARVEVRDDDGQQHGWLNWPVSGRAASRGGVRLTLGGSAAVALRTRDGRRWTVVTEDRAQAERIAADLQAAGLT</sequence>
<dbReference type="Proteomes" id="UP001205867">
    <property type="component" value="Unassembled WGS sequence"/>
</dbReference>
<feature type="transmembrane region" description="Helical" evidence="2">
    <location>
        <begin position="65"/>
        <end position="88"/>
    </location>
</feature>
<feature type="compositionally biased region" description="Low complexity" evidence="1">
    <location>
        <begin position="1"/>
        <end position="11"/>
    </location>
</feature>
<feature type="region of interest" description="Disordered" evidence="1">
    <location>
        <begin position="1"/>
        <end position="29"/>
    </location>
</feature>
<accession>A0AAP3ETJ9</accession>
<proteinExistence type="predicted"/>
<dbReference type="EMBL" id="JALXKZ020000001">
    <property type="protein sequence ID" value="MCV7628000.1"/>
    <property type="molecule type" value="Genomic_DNA"/>
</dbReference>
<evidence type="ECO:0000256" key="2">
    <source>
        <dbReference type="SAM" id="Phobius"/>
    </source>
</evidence>
<protein>
    <submittedName>
        <fullName evidence="3">Uncharacterized protein</fullName>
    </submittedName>
</protein>
<keyword evidence="2" id="KW-0472">Membrane</keyword>
<evidence type="ECO:0000256" key="1">
    <source>
        <dbReference type="SAM" id="MobiDB-lite"/>
    </source>
</evidence>
<dbReference type="RefSeq" id="WP_060775684.1">
    <property type="nucleotide sequence ID" value="NZ_CP059046.1"/>
</dbReference>
<feature type="transmembrane region" description="Helical" evidence="2">
    <location>
        <begin position="40"/>
        <end position="59"/>
    </location>
</feature>
<keyword evidence="2" id="KW-0812">Transmembrane</keyword>